<evidence type="ECO:0000313" key="1">
    <source>
        <dbReference type="EMBL" id="KAF7337633.1"/>
    </source>
</evidence>
<dbReference type="Proteomes" id="UP000623467">
    <property type="component" value="Unassembled WGS sequence"/>
</dbReference>
<organism evidence="1 2">
    <name type="scientific">Mycena sanguinolenta</name>
    <dbReference type="NCBI Taxonomy" id="230812"/>
    <lineage>
        <taxon>Eukaryota</taxon>
        <taxon>Fungi</taxon>
        <taxon>Dikarya</taxon>
        <taxon>Basidiomycota</taxon>
        <taxon>Agaricomycotina</taxon>
        <taxon>Agaricomycetes</taxon>
        <taxon>Agaricomycetidae</taxon>
        <taxon>Agaricales</taxon>
        <taxon>Marasmiineae</taxon>
        <taxon>Mycenaceae</taxon>
        <taxon>Mycena</taxon>
    </lineage>
</organism>
<dbReference type="EMBL" id="JACAZH010000033">
    <property type="protein sequence ID" value="KAF7337633.1"/>
    <property type="molecule type" value="Genomic_DNA"/>
</dbReference>
<sequence length="214" mass="24161">MKRWEAAKVQPFGWPISFEVRNLAMIGRSMNYGRIISVSSGTMRTISSKSLPPSPAPVLQNPDILEILDPTVNLPYPVFEFLRLMDEVMEPVDGEQSAVVDFAFVLLQELGYTSVGTKTPRNLRRRKEIPFLICGENRHTQADVCVLDYTNSITSISLVVHAAKRHREDGREPIPELVAMEIAAFHSNNPTRQRMDLPKNYPGHYDNAQLADLL</sequence>
<proteinExistence type="predicted"/>
<name>A0A8H7CJG8_9AGAR</name>
<dbReference type="AlphaFoldDB" id="A0A8H7CJG8"/>
<comment type="caution">
    <text evidence="1">The sequence shown here is derived from an EMBL/GenBank/DDBJ whole genome shotgun (WGS) entry which is preliminary data.</text>
</comment>
<protein>
    <submittedName>
        <fullName evidence="1">Uncharacterized protein</fullName>
    </submittedName>
</protein>
<dbReference type="OrthoDB" id="3253976at2759"/>
<reference evidence="1" key="1">
    <citation type="submission" date="2020-05" db="EMBL/GenBank/DDBJ databases">
        <title>Mycena genomes resolve the evolution of fungal bioluminescence.</title>
        <authorList>
            <person name="Tsai I.J."/>
        </authorList>
    </citation>
    <scope>NUCLEOTIDE SEQUENCE</scope>
    <source>
        <strain evidence="1">160909Yilan</strain>
    </source>
</reference>
<evidence type="ECO:0000313" key="2">
    <source>
        <dbReference type="Proteomes" id="UP000623467"/>
    </source>
</evidence>
<accession>A0A8H7CJG8</accession>
<keyword evidence="2" id="KW-1185">Reference proteome</keyword>
<gene>
    <name evidence="1" type="ORF">MSAN_02236600</name>
</gene>